<comment type="subcellular location">
    <subcellularLocation>
        <location evidence="1">Secreted</location>
        <location evidence="1">Cell wall</location>
        <topology evidence="1">Peptidoglycan-anchor</topology>
    </subcellularLocation>
</comment>
<feature type="compositionally biased region" description="Basic and acidic residues" evidence="6">
    <location>
        <begin position="84"/>
        <end position="106"/>
    </location>
</feature>
<keyword evidence="4 8" id="KW-0732">Signal</keyword>
<sequence>MKKLLTSATAFTLLTVGYGSSAFAAKSPNDTKDCKHFKNQQEAQAFWDQNGYGVGNDPHRLDNNKNGIPCEEYKYPKSTNTTTENKENTKPQEQVKQEDTKQETVKQENSNQNSQATNNKQEQANPQTTVKETKKNNNAVTKKESKKQGEKLPNTASNGVTMMLASLGLALVGSVLMFRRKKTNA</sequence>
<keyword evidence="7" id="KW-0472">Membrane</keyword>
<dbReference type="InterPro" id="IPR008613">
    <property type="entry name" value="Excalibur_Ca-bd_domain"/>
</dbReference>
<dbReference type="AlphaFoldDB" id="A0A9W5R4E4"/>
<feature type="compositionally biased region" description="Basic and acidic residues" evidence="6">
    <location>
        <begin position="131"/>
        <end position="150"/>
    </location>
</feature>
<keyword evidence="3" id="KW-0964">Secreted</keyword>
<proteinExistence type="predicted"/>
<keyword evidence="5" id="KW-0572">Peptidoglycan-anchor</keyword>
<dbReference type="Proteomes" id="UP000014028">
    <property type="component" value="Unassembled WGS sequence"/>
</dbReference>
<evidence type="ECO:0000256" key="1">
    <source>
        <dbReference type="ARBA" id="ARBA00004168"/>
    </source>
</evidence>
<dbReference type="RefSeq" id="WP_016123377.1">
    <property type="nucleotide sequence ID" value="NZ_KB976835.1"/>
</dbReference>
<evidence type="ECO:0000313" key="11">
    <source>
        <dbReference type="EMBL" id="EOQ06927.1"/>
    </source>
</evidence>
<feature type="transmembrane region" description="Helical" evidence="7">
    <location>
        <begin position="160"/>
        <end position="178"/>
    </location>
</feature>
<reference evidence="11 12" key="1">
    <citation type="submission" date="2012-12" db="EMBL/GenBank/DDBJ databases">
        <title>The Genome Sequence of Bacillus cereus VD184.</title>
        <authorList>
            <consortium name="The Broad Institute Genome Sequencing Platform"/>
            <consortium name="The Broad Institute Genome Sequencing Center for Infectious Disease"/>
            <person name="Feldgarden M."/>
            <person name="Van der Auwera G.A."/>
            <person name="Mahillon J."/>
            <person name="Duprez V."/>
            <person name="Timmery S."/>
            <person name="Mattelet C."/>
            <person name="Dierick K."/>
            <person name="Sun M."/>
            <person name="Yu Z."/>
            <person name="Zhu L."/>
            <person name="Hu X."/>
            <person name="Shank E.B."/>
            <person name="Swiecicka I."/>
            <person name="Hansen B.M."/>
            <person name="Andrup L."/>
            <person name="Walker B."/>
            <person name="Young S.K."/>
            <person name="Zeng Q."/>
            <person name="Gargeya S."/>
            <person name="Fitzgerald M."/>
            <person name="Haas B."/>
            <person name="Abouelleil A."/>
            <person name="Alvarado L."/>
            <person name="Arachchi H.M."/>
            <person name="Berlin A.M."/>
            <person name="Chapman S.B."/>
            <person name="Dewar J."/>
            <person name="Goldberg J."/>
            <person name="Griggs A."/>
            <person name="Gujja S."/>
            <person name="Hansen M."/>
            <person name="Howarth C."/>
            <person name="Imamovic A."/>
            <person name="Larimer J."/>
            <person name="McCowan C."/>
            <person name="Murphy C."/>
            <person name="Neiman D."/>
            <person name="Pearson M."/>
            <person name="Priest M."/>
            <person name="Roberts A."/>
            <person name="Saif S."/>
            <person name="Shea T."/>
            <person name="Sisk P."/>
            <person name="Sykes S."/>
            <person name="Wortman J."/>
            <person name="Nusbaum C."/>
            <person name="Birren B."/>
        </authorList>
    </citation>
    <scope>NUCLEOTIDE SEQUENCE [LARGE SCALE GENOMIC DNA]</scope>
    <source>
        <strain evidence="11 12">VD184</strain>
    </source>
</reference>
<name>A0A9W5R4E4_BACCE</name>
<evidence type="ECO:0000256" key="8">
    <source>
        <dbReference type="SAM" id="SignalP"/>
    </source>
</evidence>
<dbReference type="NCBIfam" id="TIGR01167">
    <property type="entry name" value="LPXTG_anchor"/>
    <property type="match status" value="1"/>
</dbReference>
<organism evidence="11 12">
    <name type="scientific">Bacillus cereus VD184</name>
    <dbReference type="NCBI Taxonomy" id="1053242"/>
    <lineage>
        <taxon>Bacteria</taxon>
        <taxon>Bacillati</taxon>
        <taxon>Bacillota</taxon>
        <taxon>Bacilli</taxon>
        <taxon>Bacillales</taxon>
        <taxon>Bacillaceae</taxon>
        <taxon>Bacillus</taxon>
        <taxon>Bacillus cereus group</taxon>
    </lineage>
</organism>
<dbReference type="Pfam" id="PF00746">
    <property type="entry name" value="Gram_pos_anchor"/>
    <property type="match status" value="1"/>
</dbReference>
<evidence type="ECO:0000256" key="2">
    <source>
        <dbReference type="ARBA" id="ARBA00022512"/>
    </source>
</evidence>
<accession>A0A9W5R4E4</accession>
<protein>
    <submittedName>
        <fullName evidence="11">LPXTG-domain-containing protein cell wall anchor domain</fullName>
    </submittedName>
</protein>
<feature type="signal peptide" evidence="8">
    <location>
        <begin position="1"/>
        <end position="24"/>
    </location>
</feature>
<evidence type="ECO:0000313" key="12">
    <source>
        <dbReference type="Proteomes" id="UP000014028"/>
    </source>
</evidence>
<evidence type="ECO:0000256" key="6">
    <source>
        <dbReference type="SAM" id="MobiDB-lite"/>
    </source>
</evidence>
<comment type="caution">
    <text evidence="11">The sequence shown here is derived from an EMBL/GenBank/DDBJ whole genome shotgun (WGS) entry which is preliminary data.</text>
</comment>
<keyword evidence="7" id="KW-0812">Transmembrane</keyword>
<feature type="compositionally biased region" description="Polar residues" evidence="6">
    <location>
        <begin position="107"/>
        <end position="130"/>
    </location>
</feature>
<dbReference type="InterPro" id="IPR019931">
    <property type="entry name" value="LPXTG_anchor"/>
</dbReference>
<evidence type="ECO:0000256" key="7">
    <source>
        <dbReference type="SAM" id="Phobius"/>
    </source>
</evidence>
<keyword evidence="7" id="KW-1133">Transmembrane helix</keyword>
<evidence type="ECO:0000256" key="5">
    <source>
        <dbReference type="ARBA" id="ARBA00023088"/>
    </source>
</evidence>
<evidence type="ECO:0000259" key="9">
    <source>
        <dbReference type="Pfam" id="PF00746"/>
    </source>
</evidence>
<dbReference type="EMBL" id="AHFK01000065">
    <property type="protein sequence ID" value="EOQ06927.1"/>
    <property type="molecule type" value="Genomic_DNA"/>
</dbReference>
<feature type="chain" id="PRO_5040825833" evidence="8">
    <location>
        <begin position="25"/>
        <end position="185"/>
    </location>
</feature>
<evidence type="ECO:0000259" key="10">
    <source>
        <dbReference type="Pfam" id="PF05901"/>
    </source>
</evidence>
<keyword evidence="2" id="KW-0134">Cell wall</keyword>
<feature type="domain" description="Gram-positive cocci surface proteins LPxTG" evidence="9">
    <location>
        <begin position="145"/>
        <end position="184"/>
    </location>
</feature>
<evidence type="ECO:0000256" key="3">
    <source>
        <dbReference type="ARBA" id="ARBA00022525"/>
    </source>
</evidence>
<feature type="region of interest" description="Disordered" evidence="6">
    <location>
        <begin position="49"/>
        <end position="156"/>
    </location>
</feature>
<dbReference type="Pfam" id="PF05901">
    <property type="entry name" value="Excalibur"/>
    <property type="match status" value="1"/>
</dbReference>
<feature type="domain" description="Excalibur calcium-binding" evidence="10">
    <location>
        <begin position="32"/>
        <end position="71"/>
    </location>
</feature>
<evidence type="ECO:0000256" key="4">
    <source>
        <dbReference type="ARBA" id="ARBA00022729"/>
    </source>
</evidence>
<gene>
    <name evidence="11" type="ORF">IKC_00815</name>
</gene>